<name>A0ABN8DDA4_9STRA</name>
<keyword evidence="3" id="KW-1185">Reference proteome</keyword>
<sequence length="236" mass="25326">MRTFKPLFDSLRVKHRRSRPNNSCTEAEATGCSRITVPSGTRDNEDTTGRAEEPRRPEQGGEDAAHAARVDRRSKPEKTISLNGWPLGSISAAGTSCCGNYSVRSCNMCGPAWNSSKVDRVAALVGAVGLNIELLPHSGHSRAAHLDPGGAREANADILNVKRAGNTRSGDEQGDLVIRGKTKALNLPKCKKPKFLCRNLAGGSFLDVSEELVREHMAHGANILLVIGLARVRNGL</sequence>
<feature type="region of interest" description="Disordered" evidence="1">
    <location>
        <begin position="16"/>
        <end position="77"/>
    </location>
</feature>
<dbReference type="EMBL" id="CAKLCB010000387">
    <property type="protein sequence ID" value="CAH0522101.1"/>
    <property type="molecule type" value="Genomic_DNA"/>
</dbReference>
<reference evidence="2 3" key="1">
    <citation type="submission" date="2021-11" db="EMBL/GenBank/DDBJ databases">
        <authorList>
            <person name="Islam A."/>
            <person name="Islam S."/>
            <person name="Flora M.S."/>
            <person name="Rahman M."/>
            <person name="Ziaur R.M."/>
            <person name="Epstein J.H."/>
            <person name="Hassan M."/>
            <person name="Klassen M."/>
            <person name="Woodard K."/>
            <person name="Webb A."/>
            <person name="Webby R.J."/>
            <person name="El Zowalaty M.E."/>
        </authorList>
    </citation>
    <scope>NUCLEOTIDE SEQUENCE [LARGE SCALE GENOMIC DNA]</scope>
    <source>
        <strain evidence="2">Pbs1</strain>
    </source>
</reference>
<evidence type="ECO:0000313" key="2">
    <source>
        <dbReference type="EMBL" id="CAH0522101.1"/>
    </source>
</evidence>
<protein>
    <submittedName>
        <fullName evidence="2">Uncharacterized protein</fullName>
    </submittedName>
</protein>
<feature type="compositionally biased region" description="Basic and acidic residues" evidence="1">
    <location>
        <begin position="42"/>
        <end position="77"/>
    </location>
</feature>
<dbReference type="Proteomes" id="UP001158986">
    <property type="component" value="Unassembled WGS sequence"/>
</dbReference>
<comment type="caution">
    <text evidence="2">The sequence shown here is derived from an EMBL/GenBank/DDBJ whole genome shotgun (WGS) entry which is preliminary data.</text>
</comment>
<accession>A0ABN8DDA4</accession>
<gene>
    <name evidence="2" type="ORF">PBS001_LOCUS8538</name>
</gene>
<evidence type="ECO:0000313" key="3">
    <source>
        <dbReference type="Proteomes" id="UP001158986"/>
    </source>
</evidence>
<evidence type="ECO:0000256" key="1">
    <source>
        <dbReference type="SAM" id="MobiDB-lite"/>
    </source>
</evidence>
<proteinExistence type="predicted"/>
<organism evidence="2 3">
    <name type="scientific">Peronospora belbahrii</name>
    <dbReference type="NCBI Taxonomy" id="622444"/>
    <lineage>
        <taxon>Eukaryota</taxon>
        <taxon>Sar</taxon>
        <taxon>Stramenopiles</taxon>
        <taxon>Oomycota</taxon>
        <taxon>Peronosporomycetes</taxon>
        <taxon>Peronosporales</taxon>
        <taxon>Peronosporaceae</taxon>
        <taxon>Peronospora</taxon>
    </lineage>
</organism>